<dbReference type="SMART" id="SM00347">
    <property type="entry name" value="HTH_MARR"/>
    <property type="match status" value="1"/>
</dbReference>
<dbReference type="InterPro" id="IPR052526">
    <property type="entry name" value="HTH-type_Bedaq_tolerance"/>
</dbReference>
<evidence type="ECO:0000313" key="5">
    <source>
        <dbReference type="EMBL" id="PJJ70151.1"/>
    </source>
</evidence>
<keyword evidence="3" id="KW-0804">Transcription</keyword>
<organism evidence="5 6">
    <name type="scientific">Sediminihabitans luteus</name>
    <dbReference type="NCBI Taxonomy" id="1138585"/>
    <lineage>
        <taxon>Bacteria</taxon>
        <taxon>Bacillati</taxon>
        <taxon>Actinomycetota</taxon>
        <taxon>Actinomycetes</taxon>
        <taxon>Micrococcales</taxon>
        <taxon>Cellulomonadaceae</taxon>
        <taxon>Sediminihabitans</taxon>
    </lineage>
</organism>
<proteinExistence type="predicted"/>
<dbReference type="RefSeq" id="WP_100423169.1">
    <property type="nucleotide sequence ID" value="NZ_BOOX01000020.1"/>
</dbReference>
<evidence type="ECO:0000256" key="1">
    <source>
        <dbReference type="ARBA" id="ARBA00023015"/>
    </source>
</evidence>
<accession>A0A2M9CDZ5</accession>
<dbReference type="AlphaFoldDB" id="A0A2M9CDZ5"/>
<name>A0A2M9CDZ5_9CELL</name>
<comment type="caution">
    <text evidence="5">The sequence shown here is derived from an EMBL/GenBank/DDBJ whole genome shotgun (WGS) entry which is preliminary data.</text>
</comment>
<dbReference type="GO" id="GO:0003700">
    <property type="term" value="F:DNA-binding transcription factor activity"/>
    <property type="evidence" value="ECO:0007669"/>
    <property type="project" value="InterPro"/>
</dbReference>
<protein>
    <submittedName>
        <fullName evidence="5">DNA-binding MarR family transcriptional regulator</fullName>
    </submittedName>
</protein>
<dbReference type="PROSITE" id="PS01117">
    <property type="entry name" value="HTH_MARR_1"/>
    <property type="match status" value="1"/>
</dbReference>
<dbReference type="PANTHER" id="PTHR39515:SF2">
    <property type="entry name" value="HTH-TYPE TRANSCRIPTIONAL REGULATOR RV0880"/>
    <property type="match status" value="1"/>
</dbReference>
<dbReference type="InterPro" id="IPR036388">
    <property type="entry name" value="WH-like_DNA-bd_sf"/>
</dbReference>
<dbReference type="PANTHER" id="PTHR39515">
    <property type="entry name" value="CONSERVED PROTEIN"/>
    <property type="match status" value="1"/>
</dbReference>
<keyword evidence="1" id="KW-0805">Transcription regulation</keyword>
<keyword evidence="2 5" id="KW-0238">DNA-binding</keyword>
<gene>
    <name evidence="5" type="ORF">CLV28_1980</name>
</gene>
<dbReference type="InterPro" id="IPR036390">
    <property type="entry name" value="WH_DNA-bd_sf"/>
</dbReference>
<evidence type="ECO:0000256" key="3">
    <source>
        <dbReference type="ARBA" id="ARBA00023163"/>
    </source>
</evidence>
<dbReference type="InterPro" id="IPR000835">
    <property type="entry name" value="HTH_MarR-typ"/>
</dbReference>
<sequence length="143" mass="15532">MSPDLRPGPLGSELRISIVRVARRLRAQRGAAELPEGQFGVLTRLHRCGPMSPGGLADAERIKPPSMTRTVNALAELGLVAKVEHPTDGRQVVVELTDAGVAEVLETRRLRDAWLARQIADLDEDERRTLAAATEILSRIAAV</sequence>
<dbReference type="Pfam" id="PF01047">
    <property type="entry name" value="MarR"/>
    <property type="match status" value="1"/>
</dbReference>
<dbReference type="Proteomes" id="UP000231693">
    <property type="component" value="Unassembled WGS sequence"/>
</dbReference>
<dbReference type="Gene3D" id="1.10.10.10">
    <property type="entry name" value="Winged helix-like DNA-binding domain superfamily/Winged helix DNA-binding domain"/>
    <property type="match status" value="1"/>
</dbReference>
<dbReference type="EMBL" id="PGFE01000003">
    <property type="protein sequence ID" value="PJJ70151.1"/>
    <property type="molecule type" value="Genomic_DNA"/>
</dbReference>
<evidence type="ECO:0000259" key="4">
    <source>
        <dbReference type="PROSITE" id="PS50995"/>
    </source>
</evidence>
<dbReference type="SUPFAM" id="SSF46785">
    <property type="entry name" value="Winged helix' DNA-binding domain"/>
    <property type="match status" value="1"/>
</dbReference>
<dbReference type="OrthoDB" id="9804055at2"/>
<dbReference type="GO" id="GO:0003677">
    <property type="term" value="F:DNA binding"/>
    <property type="evidence" value="ECO:0007669"/>
    <property type="project" value="UniProtKB-KW"/>
</dbReference>
<evidence type="ECO:0000256" key="2">
    <source>
        <dbReference type="ARBA" id="ARBA00023125"/>
    </source>
</evidence>
<reference evidence="5 6" key="1">
    <citation type="submission" date="2017-11" db="EMBL/GenBank/DDBJ databases">
        <title>Genomic Encyclopedia of Archaeal and Bacterial Type Strains, Phase II (KMG-II): From Individual Species to Whole Genera.</title>
        <authorList>
            <person name="Goeker M."/>
        </authorList>
    </citation>
    <scope>NUCLEOTIDE SEQUENCE [LARGE SCALE GENOMIC DNA]</scope>
    <source>
        <strain evidence="5 6">DSM 25478</strain>
    </source>
</reference>
<evidence type="ECO:0000313" key="6">
    <source>
        <dbReference type="Proteomes" id="UP000231693"/>
    </source>
</evidence>
<dbReference type="InterPro" id="IPR023187">
    <property type="entry name" value="Tscrpt_reg_MarR-type_CS"/>
</dbReference>
<keyword evidence="6" id="KW-1185">Reference proteome</keyword>
<dbReference type="PROSITE" id="PS50995">
    <property type="entry name" value="HTH_MARR_2"/>
    <property type="match status" value="1"/>
</dbReference>
<feature type="domain" description="HTH marR-type" evidence="4">
    <location>
        <begin position="11"/>
        <end position="142"/>
    </location>
</feature>